<proteinExistence type="predicted"/>
<reference evidence="1 2" key="1">
    <citation type="submission" date="2017-06" db="EMBL/GenBank/DDBJ databases">
        <title>Genome sequencing of cyanobaciteial culture collection at National Institute for Environmental Studies (NIES).</title>
        <authorList>
            <person name="Hirose Y."/>
            <person name="Shimura Y."/>
            <person name="Fujisawa T."/>
            <person name="Nakamura Y."/>
            <person name="Kawachi M."/>
        </authorList>
    </citation>
    <scope>NUCLEOTIDE SEQUENCE [LARGE SCALE GENOMIC DNA]</scope>
    <source>
        <strain evidence="1 2">NIES-37</strain>
    </source>
</reference>
<protein>
    <submittedName>
        <fullName evidence="1">Uncharacterized protein</fullName>
    </submittedName>
</protein>
<organism evidence="1 2">
    <name type="scientific">Tolypothrix tenuis PCC 7101</name>
    <dbReference type="NCBI Taxonomy" id="231146"/>
    <lineage>
        <taxon>Bacteria</taxon>
        <taxon>Bacillati</taxon>
        <taxon>Cyanobacteriota</taxon>
        <taxon>Cyanophyceae</taxon>
        <taxon>Nostocales</taxon>
        <taxon>Tolypothrichaceae</taxon>
        <taxon>Tolypothrix</taxon>
    </lineage>
</organism>
<gene>
    <name evidence="1" type="ORF">NIES37_65590</name>
</gene>
<dbReference type="EMBL" id="AP018248">
    <property type="protein sequence ID" value="BAZ02546.1"/>
    <property type="molecule type" value="Genomic_DNA"/>
</dbReference>
<dbReference type="KEGG" id="ttq:NIES37_65590"/>
<dbReference type="RefSeq" id="WP_096582849.1">
    <property type="nucleotide sequence ID" value="NZ_CAWNJS010000001.1"/>
</dbReference>
<keyword evidence="2" id="KW-1185">Reference proteome</keyword>
<evidence type="ECO:0000313" key="1">
    <source>
        <dbReference type="EMBL" id="BAZ02546.1"/>
    </source>
</evidence>
<dbReference type="SUPFAM" id="SSF47240">
    <property type="entry name" value="Ferritin-like"/>
    <property type="match status" value="1"/>
</dbReference>
<dbReference type="AlphaFoldDB" id="A0A1Z4NA38"/>
<accession>A0A1Z4NA38</accession>
<dbReference type="Proteomes" id="UP000218785">
    <property type="component" value="Chromosome"/>
</dbReference>
<sequence length="273" mass="31317">MTVALARPGYREFETETADRIFARLAPHIPPAPIDEPRPITSKEEQENFAQYLIAGAAHDSYIVQVIGRAIANLVPDDLHLQLFLSRQLGDDGAHAQYSRDRVLRLLGYDPINEIKRQVQEHWDFFGDLSTRSLFGFLAFEFHYELHIVAGLLVNKRLTKINDPETSNFVAQRILPDETEHRIGVIDWWRNQYGKISGAEKAELIAQIIELDNEGQKRRNAYLKNYWKINQVALGTGEVKEQPAIYDAWRKEILSYVLDIPVDQLPQLVSAND</sequence>
<evidence type="ECO:0000313" key="2">
    <source>
        <dbReference type="Proteomes" id="UP000218785"/>
    </source>
</evidence>
<name>A0A1Z4NA38_9CYAN</name>
<dbReference type="InterPro" id="IPR009078">
    <property type="entry name" value="Ferritin-like_SF"/>
</dbReference>